<dbReference type="Proteomes" id="UP000292886">
    <property type="component" value="Chromosome"/>
</dbReference>
<evidence type="ECO:0000313" key="4">
    <source>
        <dbReference type="EMBL" id="QBO35181.1"/>
    </source>
</evidence>
<evidence type="ECO:0000259" key="2">
    <source>
        <dbReference type="Pfam" id="PF26334"/>
    </source>
</evidence>
<dbReference type="Pfam" id="PF26334">
    <property type="entry name" value="Gtf3_N"/>
    <property type="match status" value="1"/>
</dbReference>
<keyword evidence="1" id="KW-0808">Transferase</keyword>
<dbReference type="InterPro" id="IPR058591">
    <property type="entry name" value="Gtf3_N"/>
</dbReference>
<feature type="domain" description="Glucosyltransferase 3-like C-terminal" evidence="3">
    <location>
        <begin position="152"/>
        <end position="312"/>
    </location>
</feature>
<dbReference type="InterPro" id="IPR058592">
    <property type="entry name" value="Gtf3_C"/>
</dbReference>
<name>A0A4P6YRE0_9LACO</name>
<gene>
    <name evidence="4" type="ORF">EQG49_01280</name>
</gene>
<evidence type="ECO:0008006" key="6">
    <source>
        <dbReference type="Google" id="ProtNLM"/>
    </source>
</evidence>
<keyword evidence="5" id="KW-1185">Reference proteome</keyword>
<dbReference type="AlphaFoldDB" id="A0A4P6YRE0"/>
<dbReference type="EMBL" id="CP037940">
    <property type="protein sequence ID" value="QBO35181.1"/>
    <property type="molecule type" value="Genomic_DNA"/>
</dbReference>
<dbReference type="PIRSF" id="PIRSF007023">
    <property type="entry name" value="UDP-Galf_transf"/>
    <property type="match status" value="1"/>
</dbReference>
<feature type="domain" description="Glucosyltransferase 3-like N-terminal" evidence="2">
    <location>
        <begin position="46"/>
        <end position="133"/>
    </location>
</feature>
<evidence type="ECO:0000259" key="3">
    <source>
        <dbReference type="Pfam" id="PF26337"/>
    </source>
</evidence>
<evidence type="ECO:0000256" key="1">
    <source>
        <dbReference type="ARBA" id="ARBA00022679"/>
    </source>
</evidence>
<dbReference type="RefSeq" id="WP_133362261.1">
    <property type="nucleotide sequence ID" value="NZ_CP037940.1"/>
</dbReference>
<dbReference type="KEGG" id="wei:EQG49_01280"/>
<reference evidence="5" key="1">
    <citation type="submission" date="2019-03" db="EMBL/GenBank/DDBJ databases">
        <title>Weissella sp. 26KH-42 Genome sequencing.</title>
        <authorList>
            <person name="Heo J."/>
            <person name="Kim S.-J."/>
            <person name="Kim J.-S."/>
            <person name="Hong S.-B."/>
            <person name="Kwon S.-W."/>
        </authorList>
    </citation>
    <scope>NUCLEOTIDE SEQUENCE [LARGE SCALE GENOMIC DNA]</scope>
    <source>
        <strain evidence="5">26KH-42</strain>
    </source>
</reference>
<accession>A0A4P6YRE0</accession>
<organism evidence="4 5">
    <name type="scientific">Periweissella cryptocerci</name>
    <dbReference type="NCBI Taxonomy" id="2506420"/>
    <lineage>
        <taxon>Bacteria</taxon>
        <taxon>Bacillati</taxon>
        <taxon>Bacillota</taxon>
        <taxon>Bacilli</taxon>
        <taxon>Lactobacillales</taxon>
        <taxon>Lactobacillaceae</taxon>
        <taxon>Periweissella</taxon>
    </lineage>
</organism>
<dbReference type="Pfam" id="PF26337">
    <property type="entry name" value="Gtf3_C"/>
    <property type="match status" value="1"/>
</dbReference>
<proteinExistence type="predicted"/>
<sequence>MRKYIIHQDSHKVMSSGKVREDMVLIAARLGYEKLEEDVALETNADENDIILFAYPSRKGSEKADQKLIKHFKKNGARIIIVTLNVDYLRYEDVDSQLVVDTFNNVDVIITLSRKMQMRLAEDGVLTPMILLELHDYLATGAARRPLFEKHLIFAGSPYKAEYLQNWANTTPVDVFARPEAINDEELLANNVTYVGYLHPDHIAKVLNYGFGLAFDEDSATGNFAEYQTMNLSHKVSMFLAAGIPLILNAKAASAPMIEAAHAGVLIGSLDEIDDVMYNMTEQDYVHYSNGASRLSALVRHGFFYRKAIVEAEQIL</sequence>
<dbReference type="Gene3D" id="3.40.50.2000">
    <property type="entry name" value="Glycogen Phosphorylase B"/>
    <property type="match status" value="2"/>
</dbReference>
<protein>
    <recommendedName>
        <fullName evidence="6">Glycosyltransferase family 1 protein</fullName>
    </recommendedName>
</protein>
<dbReference type="OrthoDB" id="9790931at2"/>
<evidence type="ECO:0000313" key="5">
    <source>
        <dbReference type="Proteomes" id="UP000292886"/>
    </source>
</evidence>